<keyword evidence="4 6" id="KW-0238">DNA-binding</keyword>
<keyword evidence="8" id="KW-1185">Reference proteome</keyword>
<dbReference type="Pfam" id="PF00872">
    <property type="entry name" value="Transposase_mut"/>
    <property type="match status" value="1"/>
</dbReference>
<evidence type="ECO:0000256" key="3">
    <source>
        <dbReference type="ARBA" id="ARBA00022578"/>
    </source>
</evidence>
<dbReference type="PROSITE" id="PS01007">
    <property type="entry name" value="TRANSPOSASE_MUTATOR"/>
    <property type="match status" value="1"/>
</dbReference>
<dbReference type="InterPro" id="IPR001207">
    <property type="entry name" value="Transposase_mutator"/>
</dbReference>
<evidence type="ECO:0000313" key="8">
    <source>
        <dbReference type="Proteomes" id="UP001602370"/>
    </source>
</evidence>
<reference evidence="7 8" key="1">
    <citation type="submission" date="2024-10" db="EMBL/GenBank/DDBJ databases">
        <title>The Natural Products Discovery Center: Release of the First 8490 Sequenced Strains for Exploring Actinobacteria Biosynthetic Diversity.</title>
        <authorList>
            <person name="Kalkreuter E."/>
            <person name="Kautsar S.A."/>
            <person name="Yang D."/>
            <person name="Bader C.D."/>
            <person name="Teijaro C.N."/>
            <person name="Fluegel L."/>
            <person name="Davis C.M."/>
            <person name="Simpson J.R."/>
            <person name="Lauterbach L."/>
            <person name="Steele A.D."/>
            <person name="Gui C."/>
            <person name="Meng S."/>
            <person name="Li G."/>
            <person name="Viehrig K."/>
            <person name="Ye F."/>
            <person name="Su P."/>
            <person name="Kiefer A.F."/>
            <person name="Nichols A."/>
            <person name="Cepeda A.J."/>
            <person name="Yan W."/>
            <person name="Fan B."/>
            <person name="Jiang Y."/>
            <person name="Adhikari A."/>
            <person name="Zheng C.-J."/>
            <person name="Schuster L."/>
            <person name="Cowan T.M."/>
            <person name="Smanski M.J."/>
            <person name="Chevrette M.G."/>
            <person name="De Carvalho L.P.S."/>
            <person name="Shen B."/>
        </authorList>
    </citation>
    <scope>NUCLEOTIDE SEQUENCE [LARGE SCALE GENOMIC DNA]</scope>
    <source>
        <strain evidence="7 8">NPDC012605</strain>
    </source>
</reference>
<name>A0ABW6XZ92_9ACTN</name>
<accession>A0ABW6XZ92</accession>
<protein>
    <recommendedName>
        <fullName evidence="6">Mutator family transposase</fullName>
    </recommendedName>
</protein>
<dbReference type="RefSeq" id="WP_030326496.1">
    <property type="nucleotide sequence ID" value="NZ_JBIBDZ010000011.1"/>
</dbReference>
<evidence type="ECO:0000256" key="4">
    <source>
        <dbReference type="ARBA" id="ARBA00023125"/>
    </source>
</evidence>
<keyword evidence="5 6" id="KW-0233">DNA recombination</keyword>
<keyword evidence="3 6" id="KW-0815">Transposition</keyword>
<organism evidence="7 8">
    <name type="scientific">Streptomyces flavochromogenes</name>
    <dbReference type="NCBI Taxonomy" id="68199"/>
    <lineage>
        <taxon>Bacteria</taxon>
        <taxon>Bacillati</taxon>
        <taxon>Actinomycetota</taxon>
        <taxon>Actinomycetes</taxon>
        <taxon>Kitasatosporales</taxon>
        <taxon>Streptomycetaceae</taxon>
        <taxon>Streptomyces</taxon>
    </lineage>
</organism>
<keyword evidence="6" id="KW-0814">Transposable element</keyword>
<dbReference type="EMBL" id="JBIBDZ010000011">
    <property type="protein sequence ID" value="MFF5922841.1"/>
    <property type="molecule type" value="Genomic_DNA"/>
</dbReference>
<evidence type="ECO:0000256" key="2">
    <source>
        <dbReference type="ARBA" id="ARBA00010961"/>
    </source>
</evidence>
<comment type="function">
    <text evidence="1 6">Required for the transposition of the insertion element.</text>
</comment>
<comment type="caution">
    <text evidence="7">The sequence shown here is derived from an EMBL/GenBank/DDBJ whole genome shotgun (WGS) entry which is preliminary data.</text>
</comment>
<evidence type="ECO:0000256" key="1">
    <source>
        <dbReference type="ARBA" id="ARBA00002190"/>
    </source>
</evidence>
<evidence type="ECO:0000313" key="7">
    <source>
        <dbReference type="EMBL" id="MFF5922841.1"/>
    </source>
</evidence>
<dbReference type="Proteomes" id="UP001602370">
    <property type="component" value="Unassembled WGS sequence"/>
</dbReference>
<evidence type="ECO:0000256" key="5">
    <source>
        <dbReference type="ARBA" id="ARBA00023172"/>
    </source>
</evidence>
<dbReference type="PANTHER" id="PTHR33217:SF9">
    <property type="entry name" value="MUTATOR FAMILY TRANSPOSASE"/>
    <property type="match status" value="1"/>
</dbReference>
<comment type="similarity">
    <text evidence="2 6">Belongs to the transposase mutator family.</text>
</comment>
<dbReference type="PANTHER" id="PTHR33217">
    <property type="entry name" value="TRANSPOSASE FOR INSERTION SEQUENCE ELEMENT IS1081"/>
    <property type="match status" value="1"/>
</dbReference>
<sequence>MLSVVNDDGTTAKGSSLIDEIVRKGARRMLAAALEAEVNAYIAEFAGERDGNGRRLVVRNGFHQPRQVTTAAGVVEVKAPRVNDKRVDEATGERKRFSSAILPPWCRKSPKISEVLPLLYLHGLSSGDFVPALEQFLGSSAGLSPATVTRLTQQWQADHQAFGERDLSGSDYVYAWADGIHLRIRLQEAKSCVLVLMGVRSDGTKEPIAMSDGYRESADSWADLLRDCRRRGLRAPVLAVGDGALGFWKALAEVFPETRHQRCWVHKIANVLDSLPKSAQRGAKKALQEIYNAEDRDHALVAVAAFEKTYGAKWPKAVKKITDDVDELLAYYDFPAAHWIHLRTTNPIESTFATVRLRTKVTKGAGSAAAALAMVFKLVESAQQRWRAVNAPHLVALVRAGARFERGQLVERPQTTAA</sequence>
<evidence type="ECO:0000256" key="6">
    <source>
        <dbReference type="RuleBase" id="RU365089"/>
    </source>
</evidence>
<gene>
    <name evidence="7" type="ORF">ACFY8C_31670</name>
</gene>
<proteinExistence type="inferred from homology"/>
<dbReference type="NCBIfam" id="NF033543">
    <property type="entry name" value="transpos_IS256"/>
    <property type="match status" value="1"/>
</dbReference>